<dbReference type="InterPro" id="IPR036188">
    <property type="entry name" value="FAD/NAD-bd_sf"/>
</dbReference>
<name>A0A8H5U0R5_9HYPO</name>
<sequence>MGSIIDNTKPRIAIVGGGVVSIILTLGLIERNIPVRVYEQASGFREVGAGFAFSACARHCMNLLSPAITEALKRCGAVPISDESEKDNYLRWVDGYNQHRPDDPSYQRPLAQIGGGGFRGCRRDQFLQELAKDVPPGVIEFSKRMDSLEHKEDGSILLTFADGTTVETDAVIGCDGIKSNVRKSILGADNKASYAQYTHKIAYRGLVPMTDAIEVLGPWKANNFHHHIGPGAHITHYPVANHQALNVVIFLSDPGPWAGDSSMVSEGTRHEVEAALQDWHPTVQNLVKLMPSKLNKWGLFDLGDHPMPAYHDRNICLAGDAAHATTPHHGAGACLGAEDALCLATLLEQVNKRSTDLFGESKNAVEVAFDTFDRMRRRRTQWLVNSSRRVCDLYHQQEWADPERWTKADTCFEEIRDRSYKIWYFDAEDMIQETLVLYEEQLRVQPKAAQGSADKDGYIL</sequence>
<feature type="domain" description="FAD-binding" evidence="8">
    <location>
        <begin position="126"/>
        <end position="352"/>
    </location>
</feature>
<reference evidence="9 10" key="1">
    <citation type="submission" date="2020-05" db="EMBL/GenBank/DDBJ databases">
        <title>Identification and distribution of gene clusters putatively required for synthesis of sphingolipid metabolism inhibitors in phylogenetically diverse species of the filamentous fungus Fusarium.</title>
        <authorList>
            <person name="Kim H.-S."/>
            <person name="Busman M."/>
            <person name="Brown D.W."/>
            <person name="Divon H."/>
            <person name="Uhlig S."/>
            <person name="Proctor R.H."/>
        </authorList>
    </citation>
    <scope>NUCLEOTIDE SEQUENCE [LARGE SCALE GENOMIC DNA]</scope>
    <source>
        <strain evidence="9 10">NRRL 25311</strain>
    </source>
</reference>
<dbReference type="SUPFAM" id="SSF54373">
    <property type="entry name" value="FAD-linked reductases, C-terminal domain"/>
    <property type="match status" value="1"/>
</dbReference>
<evidence type="ECO:0000256" key="3">
    <source>
        <dbReference type="ARBA" id="ARBA00022630"/>
    </source>
</evidence>
<keyword evidence="7" id="KW-0812">Transmembrane</keyword>
<evidence type="ECO:0000313" key="9">
    <source>
        <dbReference type="EMBL" id="KAF5679761.1"/>
    </source>
</evidence>
<keyword evidence="6 9" id="KW-0503">Monooxygenase</keyword>
<keyword evidence="4" id="KW-0274">FAD</keyword>
<dbReference type="EMBL" id="JAAOAK010000252">
    <property type="protein sequence ID" value="KAF5679761.1"/>
    <property type="molecule type" value="Genomic_DNA"/>
</dbReference>
<comment type="similarity">
    <text evidence="2">Belongs to the paxM FAD-dependent monooxygenase family.</text>
</comment>
<keyword evidence="7" id="KW-0472">Membrane</keyword>
<dbReference type="PRINTS" id="PR00420">
    <property type="entry name" value="RNGMNOXGNASE"/>
</dbReference>
<evidence type="ECO:0000256" key="5">
    <source>
        <dbReference type="ARBA" id="ARBA00023002"/>
    </source>
</evidence>
<dbReference type="Gene3D" id="3.50.50.60">
    <property type="entry name" value="FAD/NAD(P)-binding domain"/>
    <property type="match status" value="1"/>
</dbReference>
<keyword evidence="5" id="KW-0560">Oxidoreductase</keyword>
<organism evidence="9 10">
    <name type="scientific">Fusarium denticulatum</name>
    <dbReference type="NCBI Taxonomy" id="48507"/>
    <lineage>
        <taxon>Eukaryota</taxon>
        <taxon>Fungi</taxon>
        <taxon>Dikarya</taxon>
        <taxon>Ascomycota</taxon>
        <taxon>Pezizomycotina</taxon>
        <taxon>Sordariomycetes</taxon>
        <taxon>Hypocreomycetidae</taxon>
        <taxon>Hypocreales</taxon>
        <taxon>Nectriaceae</taxon>
        <taxon>Fusarium</taxon>
        <taxon>Fusarium fujikuroi species complex</taxon>
    </lineage>
</organism>
<dbReference type="FunFam" id="3.50.50.60:FF:000153">
    <property type="entry name" value="Salicylate hydroxylase, putative"/>
    <property type="match status" value="1"/>
</dbReference>
<evidence type="ECO:0000256" key="7">
    <source>
        <dbReference type="SAM" id="Phobius"/>
    </source>
</evidence>
<evidence type="ECO:0000256" key="4">
    <source>
        <dbReference type="ARBA" id="ARBA00022827"/>
    </source>
</evidence>
<dbReference type="GO" id="GO:0044550">
    <property type="term" value="P:secondary metabolite biosynthetic process"/>
    <property type="evidence" value="ECO:0007669"/>
    <property type="project" value="TreeGrafter"/>
</dbReference>
<keyword evidence="3" id="KW-0285">Flavoprotein</keyword>
<dbReference type="PANTHER" id="PTHR46720">
    <property type="entry name" value="HYDROXYLASE, PUTATIVE (AFU_ORTHOLOGUE AFUA_3G01460)-RELATED"/>
    <property type="match status" value="1"/>
</dbReference>
<evidence type="ECO:0000256" key="6">
    <source>
        <dbReference type="ARBA" id="ARBA00023033"/>
    </source>
</evidence>
<comment type="caution">
    <text evidence="9">The sequence shown here is derived from an EMBL/GenBank/DDBJ whole genome shotgun (WGS) entry which is preliminary data.</text>
</comment>
<dbReference type="GO" id="GO:0071949">
    <property type="term" value="F:FAD binding"/>
    <property type="evidence" value="ECO:0007669"/>
    <property type="project" value="InterPro"/>
</dbReference>
<dbReference type="Pfam" id="PF01494">
    <property type="entry name" value="FAD_binding_3"/>
    <property type="match status" value="1"/>
</dbReference>
<proteinExistence type="inferred from homology"/>
<accession>A0A8H5U0R5</accession>
<dbReference type="InterPro" id="IPR051104">
    <property type="entry name" value="FAD_monoxygenase"/>
</dbReference>
<dbReference type="GO" id="GO:0004497">
    <property type="term" value="F:monooxygenase activity"/>
    <property type="evidence" value="ECO:0007669"/>
    <property type="project" value="UniProtKB-KW"/>
</dbReference>
<dbReference type="Proteomes" id="UP000562682">
    <property type="component" value="Unassembled WGS sequence"/>
</dbReference>
<dbReference type="SUPFAM" id="SSF51905">
    <property type="entry name" value="FAD/NAD(P)-binding domain"/>
    <property type="match status" value="1"/>
</dbReference>
<comment type="cofactor">
    <cofactor evidence="1">
        <name>FAD</name>
        <dbReference type="ChEBI" id="CHEBI:57692"/>
    </cofactor>
</comment>
<keyword evidence="10" id="KW-1185">Reference proteome</keyword>
<evidence type="ECO:0000259" key="8">
    <source>
        <dbReference type="Pfam" id="PF01494"/>
    </source>
</evidence>
<gene>
    <name evidence="9" type="ORF">FDENT_8627</name>
</gene>
<dbReference type="AlphaFoldDB" id="A0A8H5U0R5"/>
<evidence type="ECO:0000256" key="1">
    <source>
        <dbReference type="ARBA" id="ARBA00001974"/>
    </source>
</evidence>
<dbReference type="PANTHER" id="PTHR46720:SF3">
    <property type="entry name" value="FAD-BINDING DOMAIN-CONTAINING PROTEIN-RELATED"/>
    <property type="match status" value="1"/>
</dbReference>
<protein>
    <submittedName>
        <fullName evidence="9">Salicylate 1-monooxygenase</fullName>
    </submittedName>
</protein>
<evidence type="ECO:0000256" key="2">
    <source>
        <dbReference type="ARBA" id="ARBA00007992"/>
    </source>
</evidence>
<evidence type="ECO:0000313" key="10">
    <source>
        <dbReference type="Proteomes" id="UP000562682"/>
    </source>
</evidence>
<feature type="transmembrane region" description="Helical" evidence="7">
    <location>
        <begin position="12"/>
        <end position="29"/>
    </location>
</feature>
<dbReference type="InterPro" id="IPR002938">
    <property type="entry name" value="FAD-bd"/>
</dbReference>
<keyword evidence="7" id="KW-1133">Transmembrane helix</keyword>